<dbReference type="AlphaFoldDB" id="A0AAF0DUH9"/>
<dbReference type="Gene3D" id="2.130.10.10">
    <property type="entry name" value="YVTN repeat-like/Quinoprotein amine dehydrogenase"/>
    <property type="match status" value="1"/>
</dbReference>
<dbReference type="SMART" id="SM00320">
    <property type="entry name" value="WD40"/>
    <property type="match status" value="6"/>
</dbReference>
<evidence type="ECO:0000313" key="7">
    <source>
        <dbReference type="Proteomes" id="UP001216638"/>
    </source>
</evidence>
<dbReference type="InterPro" id="IPR036322">
    <property type="entry name" value="WD40_repeat_dom_sf"/>
</dbReference>
<protein>
    <submittedName>
        <fullName evidence="6">Chromatin binding protein</fullName>
    </submittedName>
</protein>
<name>A0AAF0DUH9_9BASI</name>
<dbReference type="EMBL" id="CP119952">
    <property type="protein sequence ID" value="WFC95036.1"/>
    <property type="molecule type" value="Genomic_DNA"/>
</dbReference>
<dbReference type="PANTHER" id="PTHR44040">
    <property type="entry name" value="RETINOBLASTOMA-BINDING PROTEIN 5"/>
    <property type="match status" value="1"/>
</dbReference>
<evidence type="ECO:0000256" key="5">
    <source>
        <dbReference type="PROSITE-ProRule" id="PRU00221"/>
    </source>
</evidence>
<dbReference type="PANTHER" id="PTHR44040:SF1">
    <property type="entry name" value="RETINOBLASTOMA-BINDING PROTEIN 5"/>
    <property type="match status" value="1"/>
</dbReference>
<dbReference type="SUPFAM" id="SSF50978">
    <property type="entry name" value="WD40 repeat-like"/>
    <property type="match status" value="1"/>
</dbReference>
<proteinExistence type="predicted"/>
<keyword evidence="3" id="KW-0677">Repeat</keyword>
<dbReference type="InterPro" id="IPR037850">
    <property type="entry name" value="RBBP5/Swd1"/>
</dbReference>
<keyword evidence="7" id="KW-1185">Reference proteome</keyword>
<dbReference type="PROSITE" id="PS50082">
    <property type="entry name" value="WD_REPEATS_2"/>
    <property type="match status" value="1"/>
</dbReference>
<evidence type="ECO:0000256" key="4">
    <source>
        <dbReference type="ARBA" id="ARBA00023242"/>
    </source>
</evidence>
<accession>A0AAF0DUH9</accession>
<dbReference type="PROSITE" id="PS50294">
    <property type="entry name" value="WD_REPEATS_REGION"/>
    <property type="match status" value="1"/>
</dbReference>
<evidence type="ECO:0000256" key="3">
    <source>
        <dbReference type="ARBA" id="ARBA00022737"/>
    </source>
</evidence>
<evidence type="ECO:0000313" key="6">
    <source>
        <dbReference type="EMBL" id="WFC95036.1"/>
    </source>
</evidence>
<gene>
    <name evidence="6" type="primary">SWD1</name>
    <name evidence="6" type="ORF">MBRA1_001676</name>
</gene>
<dbReference type="GO" id="GO:0048188">
    <property type="term" value="C:Set1C/COMPASS complex"/>
    <property type="evidence" value="ECO:0007669"/>
    <property type="project" value="InterPro"/>
</dbReference>
<reference evidence="6" key="1">
    <citation type="submission" date="2023-03" db="EMBL/GenBank/DDBJ databases">
        <title>Mating type loci evolution in Malassezia.</title>
        <authorList>
            <person name="Coelho M.A."/>
        </authorList>
    </citation>
    <scope>NUCLEOTIDE SEQUENCE</scope>
    <source>
        <strain evidence="6">CBS 14135</strain>
    </source>
</reference>
<dbReference type="Proteomes" id="UP001216638">
    <property type="component" value="Chromosome 2"/>
</dbReference>
<dbReference type="InterPro" id="IPR015943">
    <property type="entry name" value="WD40/YVTN_repeat-like_dom_sf"/>
</dbReference>
<keyword evidence="2 5" id="KW-0853">WD repeat</keyword>
<feature type="repeat" description="WD" evidence="5">
    <location>
        <begin position="66"/>
        <end position="107"/>
    </location>
</feature>
<dbReference type="Pfam" id="PF00400">
    <property type="entry name" value="WD40"/>
    <property type="match status" value="1"/>
</dbReference>
<dbReference type="InterPro" id="IPR001680">
    <property type="entry name" value="WD40_rpt"/>
</dbReference>
<sequence length="448" mass="49525">MNAQLLNPFARDTPERVESTLDNAYANCLAYSSKKGLFPGSYLAVGRTDGFVTVWDVETRNVLRWFGGHVKTVTSVSWSPYNRYLATSSLDWNVHILDLAQGRIVRSLRFDAPVVQVLFAPDTSCRMVVLLDSREAVLVSVSTNEPTRVPLAVSGNATAACFTPSGTHLFLGTNKGCVIILDAVSGTVQGEPVPIGGSSVRQLAFDASGRHLGANLNDRTLRTFSVSETRGEPTPYALTQRFKFQDLVGRTPWSGISFSADSEYVMGGAAQDTGHHIYLWDRDAGVLVKILEGPREPLISAQWHPVQPQIASIAASGDIYLWKTKWTEIWSAYAPGFEELEENVEYEEPEDEFDLVGAHCLLQEDENELSRKKQDEEEAIVNVFSTGPASDAWVLRSMQPYVPPTRRSIWAPRLGGDTEDVSMEDDDDQFTFFLAPLLEPADASERNV</sequence>
<comment type="subcellular location">
    <subcellularLocation>
        <location evidence="1">Nucleus</location>
    </subcellularLocation>
</comment>
<keyword evidence="4" id="KW-0539">Nucleus</keyword>
<organism evidence="6 7">
    <name type="scientific">Malassezia brasiliensis</name>
    <dbReference type="NCBI Taxonomy" id="1821822"/>
    <lineage>
        <taxon>Eukaryota</taxon>
        <taxon>Fungi</taxon>
        <taxon>Dikarya</taxon>
        <taxon>Basidiomycota</taxon>
        <taxon>Ustilaginomycotina</taxon>
        <taxon>Malasseziomycetes</taxon>
        <taxon>Malasseziales</taxon>
        <taxon>Malasseziaceae</taxon>
        <taxon>Malassezia</taxon>
    </lineage>
</organism>
<evidence type="ECO:0000256" key="1">
    <source>
        <dbReference type="ARBA" id="ARBA00004123"/>
    </source>
</evidence>
<evidence type="ECO:0000256" key="2">
    <source>
        <dbReference type="ARBA" id="ARBA00022574"/>
    </source>
</evidence>